<feature type="domain" description="Probable transposase IS891/IS1136/IS1341" evidence="8">
    <location>
        <begin position="179"/>
        <end position="285"/>
    </location>
</feature>
<dbReference type="NCBIfam" id="NF040570">
    <property type="entry name" value="guided_TnpB"/>
    <property type="match status" value="1"/>
</dbReference>
<sequence length="390" mass="44279">MGVYLYSVGMTKRAYKYRFYPTPEQVQLLARTFGCVRFVYNAVLRYRTDAFRDRKEKVGYMAANAELSRMKKADDTAFLNEVSSVPLQQCLRHQQTAFKHFFEGRARYPSFKSKRHRQSAEFTRSAFKYRDGQLFLAKCKEPLGIRWSRELPSEPTTVTVSKDAAGRYFVSCLCEFEPEMLPVTPKMVGIDLGLKDLFVTSDGHRIGNPRHTATYAARLAKAQRRLSKKTLGSKNRAKARQKVARLHAKMSDCRMDRLHKLSRQIVNENQVICVESLKVKNMLRNRLLAKSISDAGWGEFVRQLEYKAAWSGRQLSAVDQWYPSSKRCSGCGHVMPEMPLQIRAWTCPECAAEHDRDINAAINIKAAGLAVLALGENVSGMEPVSASGSR</sequence>
<proteinExistence type="inferred from homology"/>
<dbReference type="GO" id="GO:0003677">
    <property type="term" value="F:DNA binding"/>
    <property type="evidence" value="ECO:0007669"/>
    <property type="project" value="UniProtKB-KW"/>
</dbReference>
<dbReference type="Pfam" id="PF01385">
    <property type="entry name" value="OrfB_IS605"/>
    <property type="match status" value="1"/>
</dbReference>
<evidence type="ECO:0000259" key="10">
    <source>
        <dbReference type="Pfam" id="PF12323"/>
    </source>
</evidence>
<feature type="domain" description="Transposase putative helix-turn-helix" evidence="10">
    <location>
        <begin position="10"/>
        <end position="55"/>
    </location>
</feature>
<dbReference type="InterPro" id="IPR001959">
    <property type="entry name" value="Transposase"/>
</dbReference>
<evidence type="ECO:0000256" key="1">
    <source>
        <dbReference type="ARBA" id="ARBA00008761"/>
    </source>
</evidence>
<dbReference type="Pfam" id="PF12323">
    <property type="entry name" value="HTH_OrfB_IS605"/>
    <property type="match status" value="1"/>
</dbReference>
<keyword evidence="4" id="KW-0479">Metal-binding</keyword>
<dbReference type="PANTHER" id="PTHR30405:SF25">
    <property type="entry name" value="RNA-GUIDED DNA ENDONUCLEASE INSQ-RELATED"/>
    <property type="match status" value="1"/>
</dbReference>
<dbReference type="InterPro" id="IPR010095">
    <property type="entry name" value="Cas12f1-like_TNB"/>
</dbReference>
<reference evidence="12" key="1">
    <citation type="submission" date="2016-10" db="EMBL/GenBank/DDBJ databases">
        <authorList>
            <person name="Varghese N."/>
            <person name="Submissions S."/>
        </authorList>
    </citation>
    <scope>NUCLEOTIDE SEQUENCE [LARGE SCALE GENOMIC DNA]</scope>
    <source>
        <strain evidence="12">AAP</strain>
    </source>
</reference>
<keyword evidence="3" id="KW-0815">Transposition</keyword>
<evidence type="ECO:0000256" key="5">
    <source>
        <dbReference type="ARBA" id="ARBA00022833"/>
    </source>
</evidence>
<dbReference type="GO" id="GO:0032196">
    <property type="term" value="P:transposition"/>
    <property type="evidence" value="ECO:0007669"/>
    <property type="project" value="UniProtKB-KW"/>
</dbReference>
<dbReference type="Pfam" id="PF07282">
    <property type="entry name" value="Cas12f1-like_TNB"/>
    <property type="match status" value="1"/>
</dbReference>
<dbReference type="STRING" id="48727.SAMN05192555_101289"/>
<evidence type="ECO:0000313" key="11">
    <source>
        <dbReference type="EMBL" id="SDK82642.1"/>
    </source>
</evidence>
<dbReference type="PANTHER" id="PTHR30405">
    <property type="entry name" value="TRANSPOSASE"/>
    <property type="match status" value="1"/>
</dbReference>
<evidence type="ECO:0000256" key="3">
    <source>
        <dbReference type="ARBA" id="ARBA00022578"/>
    </source>
</evidence>
<evidence type="ECO:0000256" key="2">
    <source>
        <dbReference type="ARBA" id="ARBA00011044"/>
    </source>
</evidence>
<evidence type="ECO:0000313" key="12">
    <source>
        <dbReference type="Proteomes" id="UP000199107"/>
    </source>
</evidence>
<dbReference type="Proteomes" id="UP000199107">
    <property type="component" value="Unassembled WGS sequence"/>
</dbReference>
<dbReference type="NCBIfam" id="TIGR01766">
    <property type="entry name" value="IS200/IS605 family accessory protein TnpB-like domain"/>
    <property type="match status" value="1"/>
</dbReference>
<dbReference type="GO" id="GO:0006310">
    <property type="term" value="P:DNA recombination"/>
    <property type="evidence" value="ECO:0007669"/>
    <property type="project" value="UniProtKB-KW"/>
</dbReference>
<keyword evidence="6" id="KW-0238">DNA-binding</keyword>
<dbReference type="InterPro" id="IPR051399">
    <property type="entry name" value="RNA-guided_DNA_endo/Transpos"/>
</dbReference>
<protein>
    <submittedName>
        <fullName evidence="11">Putative transposase</fullName>
    </submittedName>
</protein>
<evidence type="ECO:0000256" key="4">
    <source>
        <dbReference type="ARBA" id="ARBA00022723"/>
    </source>
</evidence>
<dbReference type="GO" id="GO:0046872">
    <property type="term" value="F:metal ion binding"/>
    <property type="evidence" value="ECO:0007669"/>
    <property type="project" value="UniProtKB-KW"/>
</dbReference>
<dbReference type="InterPro" id="IPR021027">
    <property type="entry name" value="Transposase_put_HTH"/>
</dbReference>
<comment type="similarity">
    <text evidence="2">In the N-terminal section; belongs to the transposase 2 family.</text>
</comment>
<feature type="domain" description="Cas12f1-like TNB" evidence="9">
    <location>
        <begin position="297"/>
        <end position="364"/>
    </location>
</feature>
<evidence type="ECO:0000259" key="9">
    <source>
        <dbReference type="Pfam" id="PF07282"/>
    </source>
</evidence>
<keyword evidence="5" id="KW-0862">Zinc</keyword>
<name>A0A1G9F2M7_9GAMM</name>
<gene>
    <name evidence="11" type="ORF">SAMN05192555_101289</name>
</gene>
<evidence type="ECO:0000256" key="7">
    <source>
        <dbReference type="ARBA" id="ARBA00023172"/>
    </source>
</evidence>
<accession>A0A1G9F2M7</accession>
<keyword evidence="7" id="KW-0233">DNA recombination</keyword>
<dbReference type="AlphaFoldDB" id="A0A1G9F2M7"/>
<keyword evidence="12" id="KW-1185">Reference proteome</keyword>
<dbReference type="EMBL" id="FNGH01000001">
    <property type="protein sequence ID" value="SDK82642.1"/>
    <property type="molecule type" value="Genomic_DNA"/>
</dbReference>
<evidence type="ECO:0000259" key="8">
    <source>
        <dbReference type="Pfam" id="PF01385"/>
    </source>
</evidence>
<comment type="similarity">
    <text evidence="1">In the C-terminal section; belongs to the transposase 35 family.</text>
</comment>
<evidence type="ECO:0000256" key="6">
    <source>
        <dbReference type="ARBA" id="ARBA00023125"/>
    </source>
</evidence>
<organism evidence="11 12">
    <name type="scientific">Franzmannia pantelleriensis</name>
    <dbReference type="NCBI Taxonomy" id="48727"/>
    <lineage>
        <taxon>Bacteria</taxon>
        <taxon>Pseudomonadati</taxon>
        <taxon>Pseudomonadota</taxon>
        <taxon>Gammaproteobacteria</taxon>
        <taxon>Oceanospirillales</taxon>
        <taxon>Halomonadaceae</taxon>
        <taxon>Franzmannia</taxon>
    </lineage>
</organism>